<evidence type="ECO:0000313" key="4">
    <source>
        <dbReference type="Proteomes" id="UP000538147"/>
    </source>
</evidence>
<feature type="transmembrane region" description="Helical" evidence="2">
    <location>
        <begin position="89"/>
        <end position="115"/>
    </location>
</feature>
<dbReference type="AlphaFoldDB" id="A0A841LB01"/>
<keyword evidence="3" id="KW-0966">Cell projection</keyword>
<dbReference type="GO" id="GO:0005886">
    <property type="term" value="C:plasma membrane"/>
    <property type="evidence" value="ECO:0007669"/>
    <property type="project" value="TreeGrafter"/>
</dbReference>
<gene>
    <name evidence="3" type="ORF">FHS79_000486</name>
</gene>
<dbReference type="InterPro" id="IPR029025">
    <property type="entry name" value="T3SS_substrate_exporter_C"/>
</dbReference>
<feature type="transmembrane region" description="Helical" evidence="2">
    <location>
        <begin position="30"/>
        <end position="46"/>
    </location>
</feature>
<dbReference type="Gene3D" id="3.40.1690.10">
    <property type="entry name" value="secretion proteins EscU"/>
    <property type="match status" value="1"/>
</dbReference>
<feature type="transmembrane region" description="Helical" evidence="2">
    <location>
        <begin position="136"/>
        <end position="161"/>
    </location>
</feature>
<evidence type="ECO:0000256" key="2">
    <source>
        <dbReference type="SAM" id="Phobius"/>
    </source>
</evidence>
<dbReference type="PRINTS" id="PR00950">
    <property type="entry name" value="TYPE3IMSPROT"/>
</dbReference>
<dbReference type="GO" id="GO:0009306">
    <property type="term" value="P:protein secretion"/>
    <property type="evidence" value="ECO:0007669"/>
    <property type="project" value="InterPro"/>
</dbReference>
<dbReference type="InterPro" id="IPR006135">
    <property type="entry name" value="T3SS_substrate_exporter"/>
</dbReference>
<name>A0A841LB01_9SPHN</name>
<keyword evidence="3" id="KW-0969">Cilium</keyword>
<feature type="transmembrane region" description="Helical" evidence="2">
    <location>
        <begin position="181"/>
        <end position="205"/>
    </location>
</feature>
<dbReference type="PANTHER" id="PTHR30531:SF12">
    <property type="entry name" value="FLAGELLAR BIOSYNTHETIC PROTEIN FLHB"/>
    <property type="match status" value="1"/>
</dbReference>
<keyword evidence="2" id="KW-1133">Transmembrane helix</keyword>
<keyword evidence="3" id="KW-0282">Flagellum</keyword>
<evidence type="ECO:0000256" key="1">
    <source>
        <dbReference type="ARBA" id="ARBA00010690"/>
    </source>
</evidence>
<sequence>MSEGEKTQAATPKRRADALKEGNVWQPREIGPAAAVLVAALLVTVAGERLWWGMAGFLAEMLAGAGAAVSADDMVSFGTSHVPWQGPVVLAVGVMLATGGLAQAAARHVSLGLAAPKFSRLSPVKGLQRIFSAQGLTGAGTALLKLAVIGGTGAVVLLPLVGQLAEAGEGVGGVSAVGSAVVRLLGAGACAMLVVAMVDAALGWWSRERKLMMSLDEVKRESRQDNGAPELKAAIRRAQYAAARRRLQTTLAEASVVLVNPAHFAVALRYRPGEDAEPVVLEKGREEVARAIIAVAQQLGRPVVRSPRLARALFFTARVGQGVREELYVAVATVLAFVMRVDEAARDDVPAVEVPPEFDFDETGARRKPGAPLPL</sequence>
<keyword evidence="4" id="KW-1185">Reference proteome</keyword>
<comment type="caution">
    <text evidence="3">The sequence shown here is derived from an EMBL/GenBank/DDBJ whole genome shotgun (WGS) entry which is preliminary data.</text>
</comment>
<proteinExistence type="inferred from homology"/>
<dbReference type="RefSeq" id="WP_184194834.1">
    <property type="nucleotide sequence ID" value="NZ_JACIIV010000003.1"/>
</dbReference>
<evidence type="ECO:0000313" key="3">
    <source>
        <dbReference type="EMBL" id="MBB6226332.1"/>
    </source>
</evidence>
<dbReference type="SUPFAM" id="SSF160544">
    <property type="entry name" value="EscU C-terminal domain-like"/>
    <property type="match status" value="1"/>
</dbReference>
<dbReference type="Proteomes" id="UP000538147">
    <property type="component" value="Unassembled WGS sequence"/>
</dbReference>
<keyword evidence="2" id="KW-0812">Transmembrane</keyword>
<dbReference type="EMBL" id="JACIIV010000003">
    <property type="protein sequence ID" value="MBB6226332.1"/>
    <property type="molecule type" value="Genomic_DNA"/>
</dbReference>
<dbReference type="PANTHER" id="PTHR30531">
    <property type="entry name" value="FLAGELLAR BIOSYNTHETIC PROTEIN FLHB"/>
    <property type="match status" value="1"/>
</dbReference>
<comment type="similarity">
    <text evidence="1">Belongs to the type III secretion exporter family.</text>
</comment>
<dbReference type="Pfam" id="PF01312">
    <property type="entry name" value="Bac_export_2"/>
    <property type="match status" value="1"/>
</dbReference>
<accession>A0A841LB01</accession>
<reference evidence="3 4" key="1">
    <citation type="submission" date="2020-08" db="EMBL/GenBank/DDBJ databases">
        <title>Genomic Encyclopedia of Type Strains, Phase IV (KMG-IV): sequencing the most valuable type-strain genomes for metagenomic binning, comparative biology and taxonomic classification.</title>
        <authorList>
            <person name="Goeker M."/>
        </authorList>
    </citation>
    <scope>NUCLEOTIDE SEQUENCE [LARGE SCALE GENOMIC DNA]</scope>
    <source>
        <strain evidence="3 4">DSM 102189</strain>
    </source>
</reference>
<protein>
    <submittedName>
        <fullName evidence="3">Flagellar biosynthetic protein FlhB</fullName>
    </submittedName>
</protein>
<organism evidence="3 4">
    <name type="scientific">Polymorphobacter multimanifer</name>
    <dbReference type="NCBI Taxonomy" id="1070431"/>
    <lineage>
        <taxon>Bacteria</taxon>
        <taxon>Pseudomonadati</taxon>
        <taxon>Pseudomonadota</taxon>
        <taxon>Alphaproteobacteria</taxon>
        <taxon>Sphingomonadales</taxon>
        <taxon>Sphingosinicellaceae</taxon>
        <taxon>Polymorphobacter</taxon>
    </lineage>
</organism>
<keyword evidence="2" id="KW-0472">Membrane</keyword>